<accession>A0A8C3Y1D3</accession>
<dbReference type="Proteomes" id="UP000694563">
    <property type="component" value="Chromosome 20"/>
</dbReference>
<evidence type="ECO:0000256" key="1">
    <source>
        <dbReference type="SAM" id="MobiDB-lite"/>
    </source>
</evidence>
<protein>
    <submittedName>
        <fullName evidence="2">Uncharacterized protein</fullName>
    </submittedName>
</protein>
<feature type="region of interest" description="Disordered" evidence="1">
    <location>
        <begin position="31"/>
        <end position="85"/>
    </location>
</feature>
<name>A0A8C3Y1D3_CATUS</name>
<evidence type="ECO:0000313" key="2">
    <source>
        <dbReference type="Ensembl" id="ENSCUSP00005008396.1"/>
    </source>
</evidence>
<sequence>MQEEASSARVCLNNYVLSEKLLRSTSFSQDVSGQFQGNVHSPSSLQQMEAGEEDMRHRASNTPAPPSVPAASNTRQSGGTICSPHIQSLPSKSLFPLQTMGASNLGVSKVEWQGFDRENI</sequence>
<reference evidence="2" key="2">
    <citation type="submission" date="2025-08" db="UniProtKB">
        <authorList>
            <consortium name="Ensembl"/>
        </authorList>
    </citation>
    <scope>IDENTIFICATION</scope>
</reference>
<dbReference type="Ensembl" id="ENSCUST00005008750.1">
    <property type="protein sequence ID" value="ENSCUSP00005008396.1"/>
    <property type="gene ID" value="ENSCUSG00005005254.1"/>
</dbReference>
<keyword evidence="3" id="KW-1185">Reference proteome</keyword>
<proteinExistence type="predicted"/>
<evidence type="ECO:0000313" key="3">
    <source>
        <dbReference type="Proteomes" id="UP000694563"/>
    </source>
</evidence>
<reference evidence="2" key="1">
    <citation type="submission" date="2020-10" db="EMBL/GenBank/DDBJ databases">
        <title>Catharus ustulatus (Swainson's thrush) genome, bCatUst1, primary haplotype v2.</title>
        <authorList>
            <person name="Delmore K."/>
            <person name="Vafadar M."/>
            <person name="Formenti G."/>
            <person name="Chow W."/>
            <person name="Pelan S."/>
            <person name="Howe K."/>
            <person name="Rhie A."/>
            <person name="Mountcastle J."/>
            <person name="Haase B."/>
            <person name="Fedrigo O."/>
            <person name="Jarvis E.D."/>
        </authorList>
    </citation>
    <scope>NUCLEOTIDE SEQUENCE [LARGE SCALE GENOMIC DNA]</scope>
</reference>
<organism evidence="2 3">
    <name type="scientific">Catharus ustulatus</name>
    <name type="common">Russet-backed thrush</name>
    <name type="synonym">Hylocichla ustulatus</name>
    <dbReference type="NCBI Taxonomy" id="91951"/>
    <lineage>
        <taxon>Eukaryota</taxon>
        <taxon>Metazoa</taxon>
        <taxon>Chordata</taxon>
        <taxon>Craniata</taxon>
        <taxon>Vertebrata</taxon>
        <taxon>Euteleostomi</taxon>
        <taxon>Archelosauria</taxon>
        <taxon>Archosauria</taxon>
        <taxon>Dinosauria</taxon>
        <taxon>Saurischia</taxon>
        <taxon>Theropoda</taxon>
        <taxon>Coelurosauria</taxon>
        <taxon>Aves</taxon>
        <taxon>Neognathae</taxon>
        <taxon>Neoaves</taxon>
        <taxon>Telluraves</taxon>
        <taxon>Australaves</taxon>
        <taxon>Passeriformes</taxon>
        <taxon>Turdidae</taxon>
        <taxon>Catharus</taxon>
    </lineage>
</organism>
<reference evidence="2" key="3">
    <citation type="submission" date="2025-09" db="UniProtKB">
        <authorList>
            <consortium name="Ensembl"/>
        </authorList>
    </citation>
    <scope>IDENTIFICATION</scope>
</reference>
<feature type="compositionally biased region" description="Polar residues" evidence="1">
    <location>
        <begin position="70"/>
        <end position="85"/>
    </location>
</feature>
<dbReference type="AlphaFoldDB" id="A0A8C3Y1D3"/>
<feature type="compositionally biased region" description="Polar residues" evidence="1">
    <location>
        <begin position="31"/>
        <end position="47"/>
    </location>
</feature>